<name>A0A151GLR6_DRECN</name>
<dbReference type="Proteomes" id="UP000076580">
    <property type="component" value="Chromosome 02"/>
</dbReference>
<comment type="caution">
    <text evidence="2">The sequence shown here is derived from an EMBL/GenBank/DDBJ whole genome shotgun (WGS) entry which is preliminary data.</text>
</comment>
<dbReference type="GeneID" id="63717703"/>
<feature type="compositionally biased region" description="Basic and acidic residues" evidence="1">
    <location>
        <begin position="261"/>
        <end position="275"/>
    </location>
</feature>
<evidence type="ECO:0000313" key="2">
    <source>
        <dbReference type="EMBL" id="KYK58047.1"/>
    </source>
</evidence>
<feature type="region of interest" description="Disordered" evidence="1">
    <location>
        <begin position="261"/>
        <end position="328"/>
    </location>
</feature>
<feature type="compositionally biased region" description="Acidic residues" evidence="1">
    <location>
        <begin position="345"/>
        <end position="356"/>
    </location>
</feature>
<protein>
    <submittedName>
        <fullName evidence="2">Rossmann-fold NAD-binding protein</fullName>
    </submittedName>
</protein>
<evidence type="ECO:0000256" key="1">
    <source>
        <dbReference type="SAM" id="MobiDB-lite"/>
    </source>
</evidence>
<dbReference type="RefSeq" id="XP_040657399.1">
    <property type="nucleotide sequence ID" value="XM_040802366.1"/>
</dbReference>
<feature type="region of interest" description="Disordered" evidence="1">
    <location>
        <begin position="508"/>
        <end position="531"/>
    </location>
</feature>
<feature type="region of interest" description="Disordered" evidence="1">
    <location>
        <begin position="204"/>
        <end position="229"/>
    </location>
</feature>
<gene>
    <name evidence="2" type="ORF">DCS_05060</name>
</gene>
<dbReference type="STRING" id="98403.A0A151GLR6"/>
<sequence>MGAETGERMTRIHKLELKHRDNMHKTDSIKRDEEARLLKVRFLISRDEIVALKDDIALKNAKIAAETKQSDKFRVELAQCMEAARAQEAWIKKQDLQLAKVKAELNSLSGSKQDAGKALQEKLSLTRELNRIKPELENLQLQLASYQAMVGERNDLRRQVDSLEVELDNEKRSRQRAQPKEDDSAIAELKTKLDKAEQKLLADKKEREKARKQHERDLAEAQSKNERLEDRIESLKAKYKSVHGELKETRTQLQMCQDELQNFKRTDSRSKDGTKKTTIAESGRSRKRPAQEMSFEDIVIQTPGNVEKPDKRPAARKRGEKTALGAKSTFSITPFLKKTKSLSDETLEASADDESDVAGPDSTFVDKGNNTGQTEAMAEPLVEDALSELAPGLLEDEPVLKSKAQPKVSKPRGRPRTKGLTEATSVQANKVPVKAVSDTAVLKPGSCLKKDKVAEVSVMVDQENVTAKTFRNAPALLPKVPEGDVKKKRRKLLGAVNSTLLDGDDEDCEATAKPAKPTTMPSKRARTQLGGVRNAFAGASFSPLKRDRRGVNASFLA</sequence>
<feature type="compositionally biased region" description="Basic and acidic residues" evidence="1">
    <location>
        <begin position="168"/>
        <end position="191"/>
    </location>
</feature>
<accession>A0A151GLR6</accession>
<feature type="region of interest" description="Disordered" evidence="1">
    <location>
        <begin position="394"/>
        <end position="424"/>
    </location>
</feature>
<proteinExistence type="predicted"/>
<reference evidence="2 3" key="1">
    <citation type="journal article" date="2016" name="Sci. Rep.">
        <title>Insights into Adaptations to a Near-Obligate Nematode Endoparasitic Lifestyle from the Finished Genome of Drechmeria coniospora.</title>
        <authorList>
            <person name="Zhang L."/>
            <person name="Zhou Z."/>
            <person name="Guo Q."/>
            <person name="Fokkens L."/>
            <person name="Miskei M."/>
            <person name="Pocsi I."/>
            <person name="Zhang W."/>
            <person name="Chen M."/>
            <person name="Wang L."/>
            <person name="Sun Y."/>
            <person name="Donzelli B.G."/>
            <person name="Gibson D.M."/>
            <person name="Nelson D.R."/>
            <person name="Luo J.G."/>
            <person name="Rep M."/>
            <person name="Liu H."/>
            <person name="Yang S."/>
            <person name="Wang J."/>
            <person name="Krasnoff S.B."/>
            <person name="Xu Y."/>
            <person name="Molnar I."/>
            <person name="Lin M."/>
        </authorList>
    </citation>
    <scope>NUCLEOTIDE SEQUENCE [LARGE SCALE GENOMIC DNA]</scope>
    <source>
        <strain evidence="2 3">ARSEF 6962</strain>
    </source>
</reference>
<feature type="region of interest" description="Disordered" evidence="1">
    <location>
        <begin position="343"/>
        <end position="380"/>
    </location>
</feature>
<dbReference type="EMBL" id="LAYC01000002">
    <property type="protein sequence ID" value="KYK58047.1"/>
    <property type="molecule type" value="Genomic_DNA"/>
</dbReference>
<keyword evidence="3" id="KW-1185">Reference proteome</keyword>
<organism evidence="2 3">
    <name type="scientific">Drechmeria coniospora</name>
    <name type="common">Nematophagous fungus</name>
    <name type="synonym">Meria coniospora</name>
    <dbReference type="NCBI Taxonomy" id="98403"/>
    <lineage>
        <taxon>Eukaryota</taxon>
        <taxon>Fungi</taxon>
        <taxon>Dikarya</taxon>
        <taxon>Ascomycota</taxon>
        <taxon>Pezizomycotina</taxon>
        <taxon>Sordariomycetes</taxon>
        <taxon>Hypocreomycetidae</taxon>
        <taxon>Hypocreales</taxon>
        <taxon>Ophiocordycipitaceae</taxon>
        <taxon>Drechmeria</taxon>
    </lineage>
</organism>
<feature type="region of interest" description="Disordered" evidence="1">
    <location>
        <begin position="167"/>
        <end position="191"/>
    </location>
</feature>
<evidence type="ECO:0000313" key="3">
    <source>
        <dbReference type="Proteomes" id="UP000076580"/>
    </source>
</evidence>
<dbReference type="AlphaFoldDB" id="A0A151GLR6"/>
<dbReference type="InParanoid" id="A0A151GLR6"/>